<dbReference type="WBParaSite" id="maker-uti_cns_0013171-snap-gene-0.1-mRNA-1">
    <property type="protein sequence ID" value="maker-uti_cns_0013171-snap-gene-0.1-mRNA-1"/>
    <property type="gene ID" value="maker-uti_cns_0013171-snap-gene-0.1"/>
</dbReference>
<sequence length="124" mass="12678">MMHLSVTWICKFLFVSTLSVALAIEDGSGCTTPGSPCPVPRGGVCTTKESKLACDCPASQTIVQHASGKVCQTKDGSGCTTPGSPCPVPRGGVCTTKESKLACDCPASQTIVQHASGKVCQTSE</sequence>
<keyword evidence="2" id="KW-1185">Reference proteome</keyword>
<reference evidence="3" key="1">
    <citation type="submission" date="2016-11" db="UniProtKB">
        <authorList>
            <consortium name="WormBaseParasite"/>
        </authorList>
    </citation>
    <scope>IDENTIFICATION</scope>
</reference>
<evidence type="ECO:0000313" key="2">
    <source>
        <dbReference type="Proteomes" id="UP000095280"/>
    </source>
</evidence>
<protein>
    <submittedName>
        <fullName evidence="3">Secreted protein</fullName>
    </submittedName>
</protein>
<feature type="signal peptide" evidence="1">
    <location>
        <begin position="1"/>
        <end position="23"/>
    </location>
</feature>
<accession>A0A1I8IK57</accession>
<evidence type="ECO:0000313" key="3">
    <source>
        <dbReference type="WBParaSite" id="maker-uti_cns_0013171-snap-gene-0.1-mRNA-1"/>
    </source>
</evidence>
<keyword evidence="1" id="KW-0732">Signal</keyword>
<organism evidence="2 3">
    <name type="scientific">Macrostomum lignano</name>
    <dbReference type="NCBI Taxonomy" id="282301"/>
    <lineage>
        <taxon>Eukaryota</taxon>
        <taxon>Metazoa</taxon>
        <taxon>Spiralia</taxon>
        <taxon>Lophotrochozoa</taxon>
        <taxon>Platyhelminthes</taxon>
        <taxon>Rhabditophora</taxon>
        <taxon>Macrostomorpha</taxon>
        <taxon>Macrostomida</taxon>
        <taxon>Macrostomidae</taxon>
        <taxon>Macrostomum</taxon>
    </lineage>
</organism>
<evidence type="ECO:0000256" key="1">
    <source>
        <dbReference type="SAM" id="SignalP"/>
    </source>
</evidence>
<proteinExistence type="predicted"/>
<feature type="chain" id="PRO_5009321018" evidence="1">
    <location>
        <begin position="24"/>
        <end position="124"/>
    </location>
</feature>
<dbReference type="Proteomes" id="UP000095280">
    <property type="component" value="Unplaced"/>
</dbReference>
<name>A0A1I8IK57_9PLAT</name>
<dbReference type="AlphaFoldDB" id="A0A1I8IK57"/>